<sequence>MGKHNFGRATARPHGRRPWRHYDPFLLCGGISTPEVGVNVLARCLALSLSNETRYNCVRIISLVDPLSLIPTSARDHCYGFNHMPGVRGLHPNSRIIRWRWSVVRSLGNGWRSEATITSIAFLLKRLIGSSLCAINLVVQPFTTMPWHEKRPIDLAMRLIFFMKRALDLQENI</sequence>
<evidence type="ECO:0000313" key="2">
    <source>
        <dbReference type="Proteomes" id="UP001063166"/>
    </source>
</evidence>
<dbReference type="Proteomes" id="UP001063166">
    <property type="component" value="Unassembled WGS sequence"/>
</dbReference>
<protein>
    <submittedName>
        <fullName evidence="1">Uncharacterized protein</fullName>
    </submittedName>
</protein>
<evidence type="ECO:0000313" key="1">
    <source>
        <dbReference type="EMBL" id="GLB35694.1"/>
    </source>
</evidence>
<organism evidence="1 2">
    <name type="scientific">Lyophyllum shimeji</name>
    <name type="common">Hon-shimeji</name>
    <name type="synonym">Tricholoma shimeji</name>
    <dbReference type="NCBI Taxonomy" id="47721"/>
    <lineage>
        <taxon>Eukaryota</taxon>
        <taxon>Fungi</taxon>
        <taxon>Dikarya</taxon>
        <taxon>Basidiomycota</taxon>
        <taxon>Agaricomycotina</taxon>
        <taxon>Agaricomycetes</taxon>
        <taxon>Agaricomycetidae</taxon>
        <taxon>Agaricales</taxon>
        <taxon>Tricholomatineae</taxon>
        <taxon>Lyophyllaceae</taxon>
        <taxon>Lyophyllum</taxon>
    </lineage>
</organism>
<reference evidence="1" key="1">
    <citation type="submission" date="2022-07" db="EMBL/GenBank/DDBJ databases">
        <title>The genome of Lyophyllum shimeji provides insight into the initial evolution of ectomycorrhizal fungal genome.</title>
        <authorList>
            <person name="Kobayashi Y."/>
            <person name="Shibata T."/>
            <person name="Hirakawa H."/>
            <person name="Shigenobu S."/>
            <person name="Nishiyama T."/>
            <person name="Yamada A."/>
            <person name="Hasebe M."/>
            <person name="Kawaguchi M."/>
        </authorList>
    </citation>
    <scope>NUCLEOTIDE SEQUENCE</scope>
    <source>
        <strain evidence="1">AT787</strain>
    </source>
</reference>
<keyword evidence="2" id="KW-1185">Reference proteome</keyword>
<comment type="caution">
    <text evidence="1">The sequence shown here is derived from an EMBL/GenBank/DDBJ whole genome shotgun (WGS) entry which is preliminary data.</text>
</comment>
<proteinExistence type="predicted"/>
<name>A0A9P3UIL0_LYOSH</name>
<dbReference type="AlphaFoldDB" id="A0A9P3UIL0"/>
<accession>A0A9P3UIL0</accession>
<gene>
    <name evidence="1" type="ORF">LshimejAT787_0212590</name>
</gene>
<dbReference type="EMBL" id="BRPK01000002">
    <property type="protein sequence ID" value="GLB35694.1"/>
    <property type="molecule type" value="Genomic_DNA"/>
</dbReference>